<dbReference type="InterPro" id="IPR000210">
    <property type="entry name" value="BTB/POZ_dom"/>
</dbReference>
<dbReference type="SUPFAM" id="SSF54695">
    <property type="entry name" value="POZ domain"/>
    <property type="match status" value="1"/>
</dbReference>
<dbReference type="CDD" id="cd18186">
    <property type="entry name" value="BTB_POZ_ZBTB_KLHL-like"/>
    <property type="match status" value="1"/>
</dbReference>
<evidence type="ECO:0000313" key="3">
    <source>
        <dbReference type="EMBL" id="KAG0588317.1"/>
    </source>
</evidence>
<comment type="pathway">
    <text evidence="1">Protein modification; protein ubiquitination.</text>
</comment>
<dbReference type="Proteomes" id="UP000822688">
    <property type="component" value="Chromosome 2"/>
</dbReference>
<dbReference type="Gene3D" id="3.30.710.10">
    <property type="entry name" value="Potassium Channel Kv1.1, Chain A"/>
    <property type="match status" value="1"/>
</dbReference>
<dbReference type="AlphaFoldDB" id="A0A8T0IYK6"/>
<dbReference type="PROSITE" id="PS50097">
    <property type="entry name" value="BTB"/>
    <property type="match status" value="1"/>
</dbReference>
<sequence length="237" mass="26881">MALPICANIDLTKILLLKYSKTKVQWNCPVYAVKMLEEATHADITFEVAAGGSVKAHRDVLANVSPVFAAMFRHDMKEKLTTTVKISDMTIDGLKLFLILLYTTKDVNDAGIEALNDAVDKYFPEFHNAMKKYQVESTLGSLYICALERNLNRDNCWIYYQSFTKGSAIGSVTCYKYILEHYDEVIMSNNFLETMKQDPGWVCHVVRDASSEASCAWALKNFMAALKRRRTEATIFI</sequence>
<dbReference type="Pfam" id="PF00651">
    <property type="entry name" value="BTB"/>
    <property type="match status" value="1"/>
</dbReference>
<evidence type="ECO:0000313" key="4">
    <source>
        <dbReference type="Proteomes" id="UP000822688"/>
    </source>
</evidence>
<dbReference type="InterPro" id="IPR011333">
    <property type="entry name" value="SKP1/BTB/POZ_sf"/>
</dbReference>
<evidence type="ECO:0000259" key="2">
    <source>
        <dbReference type="PROSITE" id="PS50097"/>
    </source>
</evidence>
<dbReference type="PANTHER" id="PTHR46672:SF8">
    <property type="entry name" value="BTB DOMAIN-CONTAINING PROTEIN"/>
    <property type="match status" value="1"/>
</dbReference>
<organism evidence="3 4">
    <name type="scientific">Ceratodon purpureus</name>
    <name type="common">Fire moss</name>
    <name type="synonym">Dicranum purpureum</name>
    <dbReference type="NCBI Taxonomy" id="3225"/>
    <lineage>
        <taxon>Eukaryota</taxon>
        <taxon>Viridiplantae</taxon>
        <taxon>Streptophyta</taxon>
        <taxon>Embryophyta</taxon>
        <taxon>Bryophyta</taxon>
        <taxon>Bryophytina</taxon>
        <taxon>Bryopsida</taxon>
        <taxon>Dicranidae</taxon>
        <taxon>Pseudoditrichales</taxon>
        <taxon>Ditrichaceae</taxon>
        <taxon>Ceratodon</taxon>
    </lineage>
</organism>
<dbReference type="EMBL" id="CM026422">
    <property type="protein sequence ID" value="KAG0588317.1"/>
    <property type="molecule type" value="Genomic_DNA"/>
</dbReference>
<comment type="caution">
    <text evidence="3">The sequence shown here is derived from an EMBL/GenBank/DDBJ whole genome shotgun (WGS) entry which is preliminary data.</text>
</comment>
<accession>A0A8T0IYK6</accession>
<reference evidence="3" key="1">
    <citation type="submission" date="2020-06" db="EMBL/GenBank/DDBJ databases">
        <title>WGS assembly of Ceratodon purpureus strain R40.</title>
        <authorList>
            <person name="Carey S.B."/>
            <person name="Jenkins J."/>
            <person name="Shu S."/>
            <person name="Lovell J.T."/>
            <person name="Sreedasyam A."/>
            <person name="Maumus F."/>
            <person name="Tiley G.P."/>
            <person name="Fernandez-Pozo N."/>
            <person name="Barry K."/>
            <person name="Chen C."/>
            <person name="Wang M."/>
            <person name="Lipzen A."/>
            <person name="Daum C."/>
            <person name="Saski C.A."/>
            <person name="Payton A.C."/>
            <person name="Mcbreen J.C."/>
            <person name="Conrad R.E."/>
            <person name="Kollar L.M."/>
            <person name="Olsson S."/>
            <person name="Huttunen S."/>
            <person name="Landis J.B."/>
            <person name="Wickett N.J."/>
            <person name="Johnson M.G."/>
            <person name="Rensing S.A."/>
            <person name="Grimwood J."/>
            <person name="Schmutz J."/>
            <person name="Mcdaniel S.F."/>
        </authorList>
    </citation>
    <scope>NUCLEOTIDE SEQUENCE</scope>
    <source>
        <strain evidence="3">R40</strain>
    </source>
</reference>
<keyword evidence="4" id="KW-1185">Reference proteome</keyword>
<evidence type="ECO:0000256" key="1">
    <source>
        <dbReference type="ARBA" id="ARBA00004906"/>
    </source>
</evidence>
<dbReference type="PANTHER" id="PTHR46672">
    <property type="entry name" value="OS08G0495500 PROTEIN-RELATED"/>
    <property type="match status" value="1"/>
</dbReference>
<name>A0A8T0IYK6_CERPU</name>
<feature type="domain" description="BTB" evidence="2">
    <location>
        <begin position="42"/>
        <end position="105"/>
    </location>
</feature>
<protein>
    <recommendedName>
        <fullName evidence="2">BTB domain-containing protein</fullName>
    </recommendedName>
</protein>
<dbReference type="InterPro" id="IPR044714">
    <property type="entry name" value="AtSIBP1-like"/>
</dbReference>
<proteinExistence type="predicted"/>
<gene>
    <name evidence="3" type="ORF">KC19_2G233800</name>
</gene>